<dbReference type="Gene3D" id="3.30.1520.10">
    <property type="entry name" value="Phox-like domain"/>
    <property type="match status" value="1"/>
</dbReference>
<dbReference type="Proteomes" id="UP000283383">
    <property type="component" value="Unassembled WGS sequence"/>
</dbReference>
<dbReference type="InterPro" id="IPR003114">
    <property type="entry name" value="Phox_assoc"/>
</dbReference>
<dbReference type="Pfam" id="PF00787">
    <property type="entry name" value="PX"/>
    <property type="match status" value="1"/>
</dbReference>
<dbReference type="PANTHER" id="PTHR22775:SF3">
    <property type="entry name" value="SORTING NEXIN-13"/>
    <property type="match status" value="1"/>
</dbReference>
<sequence length="1231" mass="140878">MALKRRDVILISIGCFFAWGYAVHWIPTLRWVGYAFVIGLVLPMIGLIALLLLTSRRIPYNERKNVRRPKAAAFLEPKLWKNEVAALRARQSYERQSLCEESQVISEALNEVLDLIARDFINCWYSSISKNSVFTNEVDKTIRVVLSNLRDRLMALDLTAVLIKNFVPTLTAHLREFYNAERIVRGKYLNRTVTESEELDLAIAARYNDGILHPAASLSYSDTKLVQQDYLRTLVKGLLPHLLPESALASRTASVLINELVACSILSPIMQLLAEPDTWNQFMESYGRSMLQDRSTVRKIRFALDQHALPSPKVKRVISFQRLAPEDNEKKFEKFIRAIRKVNNLSDARRFRSKISSQLKKDSLHVKDSTYLRRLEISKRLLDQRVNELVAGGEKSNAFHDIPSYSSSKLENSSLIDLLHDTSGLTYFMEYMDRQNLMSLVQFWIVVDGFRTPLEDDFTDDDTSMALPQWTEADRTDLARIYDSYFSKTELKISDSSRQIVRAFLKAGKDATPRQYYLARKEVLRAQTSTLDVMQEKHFQNFKKSNLFYKCLTSQEAMKNQRETYPSITSPSSEVSLHKNNFPPRTSSAQFLHNKTPSNLKAPRNHLKRDNDHPRRNTSFDMAINSNSSDQNLYHGGVINTSFLFSDEDDFENEIMGNSIYSLDQEPNSNVPDKNVVKAMEAALNIIMEDKSNVEDLRQSLLANDDSLQSHKPSQNNPSLNESFSLKQAELFGEKQEKFEKAQKPNISSLGLVNVSSRIGVFTDDDLFPDEEKFISDEHDDPEEDELDQDDQVHEAAPGDLGLAEAITALTLDIERLEAQDSVVDSMTRKAELTNNTAELRILKKSKTSLQREIRHKELQRRQYVIQESDNSLYGRSTIRITSILVGKEEDGREYAVYVVEINRKAGEQMPAATWTITRRYSEFLELHQKLREKYISIRNSNFPRRRVVMKLQADFLQKRRIALERYLREILLLPEVCRSRELRTFLSESANSQAGHYYENDENKKDRVTRLYNSITDGMEDILGSIPVLDQISVAGQNIISAASQQLMTMPVTVSEDPLNAAEAEAELNAFENKEIEPFIKPICDIFLEMFELNHGNSWLRGRAVVVVLHQLLGGTIERKVRENIKGLLCEDSIVRYISLVRDSLWPQGNFKNETKPRTPAEKQKSKSEASFMLATLIPDLAASVVGRVNAQAASRRISATLNNSRLNVHLVYTLLDEIINIIFNEQVFS</sequence>
<dbReference type="PROSITE" id="PS50195">
    <property type="entry name" value="PX"/>
    <property type="match status" value="1"/>
</dbReference>
<accession>A0A420HHT7</accession>
<evidence type="ECO:0000256" key="3">
    <source>
        <dbReference type="SAM" id="Phobius"/>
    </source>
</evidence>
<keyword evidence="3" id="KW-0472">Membrane</keyword>
<dbReference type="STRING" id="62708.A0A420HHT7"/>
<dbReference type="SMART" id="SM00312">
    <property type="entry name" value="PX"/>
    <property type="match status" value="1"/>
</dbReference>
<evidence type="ECO:0000313" key="7">
    <source>
        <dbReference type="EMBL" id="RKF56929.1"/>
    </source>
</evidence>
<feature type="compositionally biased region" description="Polar residues" evidence="2">
    <location>
        <begin position="585"/>
        <end position="599"/>
    </location>
</feature>
<evidence type="ECO:0000259" key="5">
    <source>
        <dbReference type="PROSITE" id="PS50195"/>
    </source>
</evidence>
<reference evidence="7 8" key="1">
    <citation type="journal article" date="2018" name="BMC Genomics">
        <title>Comparative genome analyses reveal sequence features reflecting distinct modes of host-adaptation between dicot and monocot powdery mildew.</title>
        <authorList>
            <person name="Wu Y."/>
            <person name="Ma X."/>
            <person name="Pan Z."/>
            <person name="Kale S.D."/>
            <person name="Song Y."/>
            <person name="King H."/>
            <person name="Zhang Q."/>
            <person name="Presley C."/>
            <person name="Deng X."/>
            <person name="Wei C.I."/>
            <person name="Xiao S."/>
        </authorList>
    </citation>
    <scope>NUCLEOTIDE SEQUENCE [LARGE SCALE GENOMIC DNA]</scope>
    <source>
        <strain evidence="7">UMSG3</strain>
    </source>
</reference>
<evidence type="ECO:0000313" key="8">
    <source>
        <dbReference type="Proteomes" id="UP000283383"/>
    </source>
</evidence>
<dbReference type="EMBL" id="MCBQ01019191">
    <property type="protein sequence ID" value="RKF56929.1"/>
    <property type="molecule type" value="Genomic_DNA"/>
</dbReference>
<feature type="transmembrane region" description="Helical" evidence="3">
    <location>
        <begin position="7"/>
        <end position="26"/>
    </location>
</feature>
<feature type="transmembrane region" description="Helical" evidence="3">
    <location>
        <begin position="32"/>
        <end position="54"/>
    </location>
</feature>
<comment type="similarity">
    <text evidence="1">Belongs to the sorting nexin family.</text>
</comment>
<feature type="domain" description="PX" evidence="5">
    <location>
        <begin position="876"/>
        <end position="994"/>
    </location>
</feature>
<dbReference type="AlphaFoldDB" id="A0A420HHT7"/>
<dbReference type="InterPro" id="IPR036871">
    <property type="entry name" value="PX_dom_sf"/>
</dbReference>
<dbReference type="InterPro" id="IPR013937">
    <property type="entry name" value="Sorting_nexin_C"/>
</dbReference>
<protein>
    <submittedName>
        <fullName evidence="7">Putative intermediate filament protein</fullName>
    </submittedName>
</protein>
<dbReference type="InterPro" id="IPR036305">
    <property type="entry name" value="RGS_sf"/>
</dbReference>
<dbReference type="CDD" id="cd06876">
    <property type="entry name" value="PX_MDM1p"/>
    <property type="match status" value="1"/>
</dbReference>
<proteinExistence type="inferred from homology"/>
<dbReference type="GO" id="GO:0035091">
    <property type="term" value="F:phosphatidylinositol binding"/>
    <property type="evidence" value="ECO:0007669"/>
    <property type="project" value="InterPro"/>
</dbReference>
<dbReference type="SMART" id="SM00313">
    <property type="entry name" value="PXA"/>
    <property type="match status" value="1"/>
</dbReference>
<keyword evidence="3" id="KW-1133">Transmembrane helix</keyword>
<dbReference type="InterPro" id="IPR044926">
    <property type="entry name" value="RGS_subdomain_2"/>
</dbReference>
<evidence type="ECO:0000259" key="4">
    <source>
        <dbReference type="PROSITE" id="PS50132"/>
    </source>
</evidence>
<dbReference type="Pfam" id="PF02194">
    <property type="entry name" value="PXA"/>
    <property type="match status" value="1"/>
</dbReference>
<dbReference type="SUPFAM" id="SSF64268">
    <property type="entry name" value="PX domain"/>
    <property type="match status" value="1"/>
</dbReference>
<dbReference type="SUPFAM" id="SSF48097">
    <property type="entry name" value="Regulator of G-protein signaling, RGS"/>
    <property type="match status" value="1"/>
</dbReference>
<dbReference type="PANTHER" id="PTHR22775">
    <property type="entry name" value="SORTING NEXIN"/>
    <property type="match status" value="1"/>
</dbReference>
<gene>
    <name evidence="7" type="ORF">GcM3_191047</name>
</gene>
<keyword evidence="3" id="KW-0812">Transmembrane</keyword>
<evidence type="ECO:0000256" key="2">
    <source>
        <dbReference type="SAM" id="MobiDB-lite"/>
    </source>
</evidence>
<dbReference type="Gene3D" id="1.10.167.10">
    <property type="entry name" value="Regulator of G-protein Signalling 4, domain 2"/>
    <property type="match status" value="1"/>
</dbReference>
<dbReference type="Pfam" id="PF00615">
    <property type="entry name" value="RGS"/>
    <property type="match status" value="1"/>
</dbReference>
<name>A0A420HHT7_9PEZI</name>
<dbReference type="SMART" id="SM00315">
    <property type="entry name" value="RGS"/>
    <property type="match status" value="1"/>
</dbReference>
<dbReference type="Pfam" id="PF08628">
    <property type="entry name" value="Nexin_C"/>
    <property type="match status" value="1"/>
</dbReference>
<feature type="region of interest" description="Disordered" evidence="2">
    <location>
        <begin position="585"/>
        <end position="618"/>
    </location>
</feature>
<dbReference type="InterPro" id="IPR016137">
    <property type="entry name" value="RGS"/>
</dbReference>
<organism evidence="7 8">
    <name type="scientific">Golovinomyces cichoracearum</name>
    <dbReference type="NCBI Taxonomy" id="62708"/>
    <lineage>
        <taxon>Eukaryota</taxon>
        <taxon>Fungi</taxon>
        <taxon>Dikarya</taxon>
        <taxon>Ascomycota</taxon>
        <taxon>Pezizomycotina</taxon>
        <taxon>Leotiomycetes</taxon>
        <taxon>Erysiphales</taxon>
        <taxon>Erysiphaceae</taxon>
        <taxon>Golovinomyces</taxon>
    </lineage>
</organism>
<dbReference type="PROSITE" id="PS51207">
    <property type="entry name" value="PXA"/>
    <property type="match status" value="1"/>
</dbReference>
<feature type="domain" description="RGS" evidence="4">
    <location>
        <begin position="414"/>
        <end position="552"/>
    </location>
</feature>
<evidence type="ECO:0000256" key="1">
    <source>
        <dbReference type="ARBA" id="ARBA00010883"/>
    </source>
</evidence>
<dbReference type="PROSITE" id="PS50132">
    <property type="entry name" value="RGS"/>
    <property type="match status" value="1"/>
</dbReference>
<feature type="domain" description="PXA" evidence="6">
    <location>
        <begin position="102"/>
        <end position="291"/>
    </location>
</feature>
<evidence type="ECO:0000259" key="6">
    <source>
        <dbReference type="PROSITE" id="PS51207"/>
    </source>
</evidence>
<comment type="caution">
    <text evidence="7">The sequence shown here is derived from an EMBL/GenBank/DDBJ whole genome shotgun (WGS) entry which is preliminary data.</text>
</comment>
<dbReference type="InterPro" id="IPR001683">
    <property type="entry name" value="PX_dom"/>
</dbReference>
<keyword evidence="8" id="KW-1185">Reference proteome</keyword>